<feature type="domain" description="ABC transmembrane type-1" evidence="10">
    <location>
        <begin position="91"/>
        <end position="208"/>
    </location>
</feature>
<dbReference type="PROSITE" id="PS50893">
    <property type="entry name" value="ABC_TRANSPORTER_2"/>
    <property type="match status" value="1"/>
</dbReference>
<dbReference type="InterPro" id="IPR027417">
    <property type="entry name" value="P-loop_NTPase"/>
</dbReference>
<keyword evidence="12" id="KW-1185">Reference proteome</keyword>
<feature type="transmembrane region" description="Helical" evidence="8">
    <location>
        <begin position="83"/>
        <end position="108"/>
    </location>
</feature>
<dbReference type="Pfam" id="PF00005">
    <property type="entry name" value="ABC_tran"/>
    <property type="match status" value="1"/>
</dbReference>
<evidence type="ECO:0000313" key="12">
    <source>
        <dbReference type="Proteomes" id="UP000298030"/>
    </source>
</evidence>
<dbReference type="STRING" id="71717.A0A4Y7TY13"/>
<accession>A0A4Y7TY13</accession>
<dbReference type="PANTHER" id="PTHR24223">
    <property type="entry name" value="ATP-BINDING CASSETTE SUB-FAMILY C"/>
    <property type="match status" value="1"/>
</dbReference>
<keyword evidence="5" id="KW-0067">ATP-binding</keyword>
<keyword evidence="2" id="KW-0813">Transport</keyword>
<dbReference type="GO" id="GO:0016887">
    <property type="term" value="F:ATP hydrolysis activity"/>
    <property type="evidence" value="ECO:0007669"/>
    <property type="project" value="InterPro"/>
</dbReference>
<dbReference type="SMART" id="SM00382">
    <property type="entry name" value="AAA"/>
    <property type="match status" value="1"/>
</dbReference>
<keyword evidence="11" id="KW-0378">Hydrolase</keyword>
<gene>
    <name evidence="11" type="ORF">FA13DRAFT_1808877</name>
</gene>
<keyword evidence="6 8" id="KW-1133">Transmembrane helix</keyword>
<dbReference type="GO" id="GO:0016020">
    <property type="term" value="C:membrane"/>
    <property type="evidence" value="ECO:0007669"/>
    <property type="project" value="UniProtKB-SubCell"/>
</dbReference>
<evidence type="ECO:0000256" key="6">
    <source>
        <dbReference type="ARBA" id="ARBA00022989"/>
    </source>
</evidence>
<evidence type="ECO:0000256" key="3">
    <source>
        <dbReference type="ARBA" id="ARBA00022692"/>
    </source>
</evidence>
<comment type="subcellular location">
    <subcellularLocation>
        <location evidence="1">Membrane</location>
        <topology evidence="1">Multi-pass membrane protein</topology>
    </subcellularLocation>
</comment>
<dbReference type="EMBL" id="QPFP01000002">
    <property type="protein sequence ID" value="TEB39057.1"/>
    <property type="molecule type" value="Genomic_DNA"/>
</dbReference>
<dbReference type="AlphaFoldDB" id="A0A4Y7TY13"/>
<dbReference type="PANTHER" id="PTHR24223:SF356">
    <property type="entry name" value="ATP-BINDING CASSETTE TRANSPORTER ABC4"/>
    <property type="match status" value="1"/>
</dbReference>
<evidence type="ECO:0000256" key="7">
    <source>
        <dbReference type="ARBA" id="ARBA00023136"/>
    </source>
</evidence>
<evidence type="ECO:0000256" key="4">
    <source>
        <dbReference type="ARBA" id="ARBA00022741"/>
    </source>
</evidence>
<evidence type="ECO:0000259" key="10">
    <source>
        <dbReference type="PROSITE" id="PS50929"/>
    </source>
</evidence>
<dbReference type="InterPro" id="IPR017871">
    <property type="entry name" value="ABC_transporter-like_CS"/>
</dbReference>
<dbReference type="Proteomes" id="UP000298030">
    <property type="component" value="Unassembled WGS sequence"/>
</dbReference>
<dbReference type="Gene3D" id="1.20.1560.10">
    <property type="entry name" value="ABC transporter type 1, transmembrane domain"/>
    <property type="match status" value="1"/>
</dbReference>
<dbReference type="FunFam" id="3.40.50.300:FF:000838">
    <property type="entry name" value="ABC multidrug transporter (Eurofung)"/>
    <property type="match status" value="1"/>
</dbReference>
<organism evidence="11 12">
    <name type="scientific">Coprinellus micaceus</name>
    <name type="common">Glistening ink-cap mushroom</name>
    <name type="synonym">Coprinus micaceus</name>
    <dbReference type="NCBI Taxonomy" id="71717"/>
    <lineage>
        <taxon>Eukaryota</taxon>
        <taxon>Fungi</taxon>
        <taxon>Dikarya</taxon>
        <taxon>Basidiomycota</taxon>
        <taxon>Agaricomycotina</taxon>
        <taxon>Agaricomycetes</taxon>
        <taxon>Agaricomycetidae</taxon>
        <taxon>Agaricales</taxon>
        <taxon>Agaricineae</taxon>
        <taxon>Psathyrellaceae</taxon>
        <taxon>Coprinellus</taxon>
    </lineage>
</organism>
<dbReference type="OrthoDB" id="6500128at2759"/>
<dbReference type="PROSITE" id="PS00211">
    <property type="entry name" value="ABC_TRANSPORTER_1"/>
    <property type="match status" value="1"/>
</dbReference>
<proteinExistence type="predicted"/>
<dbReference type="InterPro" id="IPR011527">
    <property type="entry name" value="ABC1_TM_dom"/>
</dbReference>
<dbReference type="SUPFAM" id="SSF52540">
    <property type="entry name" value="P-loop containing nucleoside triphosphate hydrolases"/>
    <property type="match status" value="1"/>
</dbReference>
<dbReference type="GO" id="GO:0005524">
    <property type="term" value="F:ATP binding"/>
    <property type="evidence" value="ECO:0007669"/>
    <property type="project" value="UniProtKB-KW"/>
</dbReference>
<name>A0A4Y7TY13_COPMI</name>
<reference evidence="11 12" key="1">
    <citation type="journal article" date="2019" name="Nat. Ecol. Evol.">
        <title>Megaphylogeny resolves global patterns of mushroom evolution.</title>
        <authorList>
            <person name="Varga T."/>
            <person name="Krizsan K."/>
            <person name="Foldi C."/>
            <person name="Dima B."/>
            <person name="Sanchez-Garcia M."/>
            <person name="Sanchez-Ramirez S."/>
            <person name="Szollosi G.J."/>
            <person name="Szarkandi J.G."/>
            <person name="Papp V."/>
            <person name="Albert L."/>
            <person name="Andreopoulos W."/>
            <person name="Angelini C."/>
            <person name="Antonin V."/>
            <person name="Barry K.W."/>
            <person name="Bougher N.L."/>
            <person name="Buchanan P."/>
            <person name="Buyck B."/>
            <person name="Bense V."/>
            <person name="Catcheside P."/>
            <person name="Chovatia M."/>
            <person name="Cooper J."/>
            <person name="Damon W."/>
            <person name="Desjardin D."/>
            <person name="Finy P."/>
            <person name="Geml J."/>
            <person name="Haridas S."/>
            <person name="Hughes K."/>
            <person name="Justo A."/>
            <person name="Karasinski D."/>
            <person name="Kautmanova I."/>
            <person name="Kiss B."/>
            <person name="Kocsube S."/>
            <person name="Kotiranta H."/>
            <person name="LaButti K.M."/>
            <person name="Lechner B.E."/>
            <person name="Liimatainen K."/>
            <person name="Lipzen A."/>
            <person name="Lukacs Z."/>
            <person name="Mihaltcheva S."/>
            <person name="Morgado L.N."/>
            <person name="Niskanen T."/>
            <person name="Noordeloos M.E."/>
            <person name="Ohm R.A."/>
            <person name="Ortiz-Santana B."/>
            <person name="Ovrebo C."/>
            <person name="Racz N."/>
            <person name="Riley R."/>
            <person name="Savchenko A."/>
            <person name="Shiryaev A."/>
            <person name="Soop K."/>
            <person name="Spirin V."/>
            <person name="Szebenyi C."/>
            <person name="Tomsovsky M."/>
            <person name="Tulloss R.E."/>
            <person name="Uehling J."/>
            <person name="Grigoriev I.V."/>
            <person name="Vagvolgyi C."/>
            <person name="Papp T."/>
            <person name="Martin F.M."/>
            <person name="Miettinen O."/>
            <person name="Hibbett D.S."/>
            <person name="Nagy L.G."/>
        </authorList>
    </citation>
    <scope>NUCLEOTIDE SEQUENCE [LARGE SCALE GENOMIC DNA]</scope>
    <source>
        <strain evidence="11 12">FP101781</strain>
    </source>
</reference>
<keyword evidence="4" id="KW-0547">Nucleotide-binding</keyword>
<evidence type="ECO:0000313" key="11">
    <source>
        <dbReference type="EMBL" id="TEB39057.1"/>
    </source>
</evidence>
<feature type="transmembrane region" description="Helical" evidence="8">
    <location>
        <begin position="173"/>
        <end position="197"/>
    </location>
</feature>
<dbReference type="Gene3D" id="3.40.50.300">
    <property type="entry name" value="P-loop containing nucleotide triphosphate hydrolases"/>
    <property type="match status" value="1"/>
</dbReference>
<dbReference type="InterPro" id="IPR036640">
    <property type="entry name" value="ABC1_TM_sf"/>
</dbReference>
<dbReference type="InterPro" id="IPR003439">
    <property type="entry name" value="ABC_transporter-like_ATP-bd"/>
</dbReference>
<dbReference type="CDD" id="cd03244">
    <property type="entry name" value="ABCC_MRP_domain2"/>
    <property type="match status" value="1"/>
</dbReference>
<dbReference type="GO" id="GO:0140359">
    <property type="term" value="F:ABC-type transporter activity"/>
    <property type="evidence" value="ECO:0007669"/>
    <property type="project" value="InterPro"/>
</dbReference>
<dbReference type="InterPro" id="IPR003593">
    <property type="entry name" value="AAA+_ATPase"/>
</dbReference>
<evidence type="ECO:0000256" key="2">
    <source>
        <dbReference type="ARBA" id="ARBA00022448"/>
    </source>
</evidence>
<dbReference type="CDD" id="cd18604">
    <property type="entry name" value="ABC_6TM_VMR1_D2_like"/>
    <property type="match status" value="1"/>
</dbReference>
<comment type="caution">
    <text evidence="11">The sequence shown here is derived from an EMBL/GenBank/DDBJ whole genome shotgun (WGS) entry which is preliminary data.</text>
</comment>
<protein>
    <submittedName>
        <fullName evidence="11">P-loop containing nucleoside triphosphate hydrolase protein</fullName>
    </submittedName>
</protein>
<feature type="domain" description="ABC transporter" evidence="9">
    <location>
        <begin position="269"/>
        <end position="507"/>
    </location>
</feature>
<dbReference type="SUPFAM" id="SSF90123">
    <property type="entry name" value="ABC transporter transmembrane region"/>
    <property type="match status" value="1"/>
</dbReference>
<evidence type="ECO:0000256" key="1">
    <source>
        <dbReference type="ARBA" id="ARBA00004141"/>
    </source>
</evidence>
<sequence length="523" mass="57047">MQITLQTRSPSRTTLGSISFAAPSLCQSIFWRTSYTFEVLYAHLAPCITTLSGQYWGQRCVDGPISVGLFYFGEFTFTMLARFFSVMMFTPIFMITGVFVAVLGTICSHLSIKAQLSVKREMSTAKAPVLGRLGAAVSGLVSLRAYGAQEAFTKESMKRIDRYTRAASTFYNLTRWVCVRVDAMGGLFAAGLAAYLVYFKSHGASNTGFPLNMAVGFSGMILWWIQRLNELEVHGNSLERIEKYTNIEQEPNLTEGGIPPAYWPSSGKLEVENLSARYSPDGPKVLQGISFSIRAGESIGIVGRTGSGKSSLTLALLRCIFAEGRALYDGIDTSKINLDSLRSNITIIPQIPELLSGTLRQNLDPFDQYDDATLNSALRSSGLFSLHKGGDDEGRVTLDSPISTGGSNLSVGQRQVLALARAIVRGSKLLILDEATFAIDNDTDAIIQSSLRHELGPGVTVITVAHRLHTIMDADKIMVLDAGKIVESDKPGELLRDPKGKLRALVGESGDREHLFELANFQQ</sequence>
<dbReference type="Pfam" id="PF00664">
    <property type="entry name" value="ABC_membrane"/>
    <property type="match status" value="1"/>
</dbReference>
<dbReference type="InterPro" id="IPR050173">
    <property type="entry name" value="ABC_transporter_C-like"/>
</dbReference>
<evidence type="ECO:0000259" key="9">
    <source>
        <dbReference type="PROSITE" id="PS50893"/>
    </source>
</evidence>
<keyword evidence="3 8" id="KW-0812">Transmembrane</keyword>
<keyword evidence="7 8" id="KW-0472">Membrane</keyword>
<evidence type="ECO:0000256" key="5">
    <source>
        <dbReference type="ARBA" id="ARBA00022840"/>
    </source>
</evidence>
<dbReference type="PROSITE" id="PS50929">
    <property type="entry name" value="ABC_TM1F"/>
    <property type="match status" value="1"/>
</dbReference>
<evidence type="ECO:0000256" key="8">
    <source>
        <dbReference type="SAM" id="Phobius"/>
    </source>
</evidence>